<dbReference type="eggNOG" id="ENOG502Z8I4">
    <property type="taxonomic scope" value="Bacteria"/>
</dbReference>
<dbReference type="Proteomes" id="UP000016016">
    <property type="component" value="Unassembled WGS sequence"/>
</dbReference>
<reference evidence="2 3" key="1">
    <citation type="submission" date="2010-09" db="EMBL/GenBank/DDBJ databases">
        <authorList>
            <person name="Harkins D.M."/>
            <person name="Madupu R."/>
            <person name="Durkin A.S."/>
            <person name="Torralba M."/>
            <person name="Methe B."/>
            <person name="Sutton G.G."/>
            <person name="Nelson K.E."/>
        </authorList>
    </citation>
    <scope>NUCLEOTIDE SEQUENCE [LARGE SCALE GENOMIC DNA]</scope>
    <source>
        <strain evidence="2 3">CRIS 21A-A</strain>
    </source>
</reference>
<dbReference type="EMBL" id="ADFQ01000084">
    <property type="protein sequence ID" value="EFN90802.1"/>
    <property type="molecule type" value="Genomic_DNA"/>
</dbReference>
<proteinExistence type="predicted"/>
<accession>E1GX15</accession>
<dbReference type="InterPro" id="IPR022298">
    <property type="entry name" value="Conjug_transposon_TraN"/>
</dbReference>
<gene>
    <name evidence="2" type="primary">traN</name>
    <name evidence="2" type="ORF">HMPREF9018_0133</name>
</gene>
<feature type="chain" id="PRO_5003146219" evidence="1">
    <location>
        <begin position="33"/>
        <end position="291"/>
    </location>
</feature>
<dbReference type="Pfam" id="PF13595">
    <property type="entry name" value="DUF4138"/>
    <property type="match status" value="1"/>
</dbReference>
<feature type="signal peptide" evidence="1">
    <location>
        <begin position="1"/>
        <end position="32"/>
    </location>
</feature>
<organism evidence="2 3">
    <name type="scientific">Prevotella amnii CRIS 21A-A</name>
    <dbReference type="NCBI Taxonomy" id="679191"/>
    <lineage>
        <taxon>Bacteria</taxon>
        <taxon>Pseudomonadati</taxon>
        <taxon>Bacteroidota</taxon>
        <taxon>Bacteroidia</taxon>
        <taxon>Bacteroidales</taxon>
        <taxon>Prevotellaceae</taxon>
        <taxon>Prevotella</taxon>
    </lineage>
</organism>
<name>E1GX15_9BACT</name>
<dbReference type="NCBIfam" id="TIGR03780">
    <property type="entry name" value="Bac_Flav_CT_N"/>
    <property type="match status" value="1"/>
</dbReference>
<evidence type="ECO:0000256" key="1">
    <source>
        <dbReference type="SAM" id="SignalP"/>
    </source>
</evidence>
<dbReference type="AlphaFoldDB" id="E1GX15"/>
<protein>
    <submittedName>
        <fullName evidence="2">Conjugative transposon TraN protein</fullName>
    </submittedName>
</protein>
<keyword evidence="1" id="KW-0732">Signal</keyword>
<comment type="caution">
    <text evidence="2">The sequence shown here is derived from an EMBL/GenBank/DDBJ whole genome shotgun (WGS) entry which is preliminary data.</text>
</comment>
<evidence type="ECO:0000313" key="3">
    <source>
        <dbReference type="Proteomes" id="UP000016016"/>
    </source>
</evidence>
<sequence length="291" mass="33508">MIKRKNKDMKTFKKRFFALFTMCTTIFVAVHAQKTYSDMEALTVNENVSTIITASEPIRLVDISTDSVAGDKPLNNVIRIKPKSGNHSDGELLGIVTIITERYRVQYALIYTHRLQEAVTDKEVELVERNAFHNPEVSMSTTDMAAYAMKVWNSPAKYRSTSTKKDKMTMRLNNIYVVGEYFFIDFSIENKTNLPFDIDELRVKLEDKKQEKSTNVQVIELKPAFILDRSVRFRNGYRNVIVLKKMTFPNDKVLSLELSEKQISGRTISLTLDYEDVLSADSFDTLLLKEQ</sequence>
<evidence type="ECO:0000313" key="2">
    <source>
        <dbReference type="EMBL" id="EFN90802.1"/>
    </source>
</evidence>